<reference evidence="2" key="1">
    <citation type="submission" date="2020-06" db="EMBL/GenBank/DDBJ databases">
        <authorList>
            <person name="Li T."/>
            <person name="Hu X."/>
            <person name="Zhang T."/>
            <person name="Song X."/>
            <person name="Zhang H."/>
            <person name="Dai N."/>
            <person name="Sheng W."/>
            <person name="Hou X."/>
            <person name="Wei L."/>
        </authorList>
    </citation>
    <scope>NUCLEOTIDE SEQUENCE</scope>
    <source>
        <strain evidence="2">KEN1</strain>
        <tissue evidence="2">Leaf</tissue>
    </source>
</reference>
<protein>
    <submittedName>
        <fullName evidence="2">Uncharacterized protein</fullName>
    </submittedName>
</protein>
<reference evidence="2" key="2">
    <citation type="journal article" date="2024" name="Plant">
        <title>Genomic evolution and insights into agronomic trait innovations of Sesamum species.</title>
        <authorList>
            <person name="Miao H."/>
            <person name="Wang L."/>
            <person name="Qu L."/>
            <person name="Liu H."/>
            <person name="Sun Y."/>
            <person name="Le M."/>
            <person name="Wang Q."/>
            <person name="Wei S."/>
            <person name="Zheng Y."/>
            <person name="Lin W."/>
            <person name="Duan Y."/>
            <person name="Cao H."/>
            <person name="Xiong S."/>
            <person name="Wang X."/>
            <person name="Wei L."/>
            <person name="Li C."/>
            <person name="Ma Q."/>
            <person name="Ju M."/>
            <person name="Zhao R."/>
            <person name="Li G."/>
            <person name="Mu C."/>
            <person name="Tian Q."/>
            <person name="Mei H."/>
            <person name="Zhang T."/>
            <person name="Gao T."/>
            <person name="Zhang H."/>
        </authorList>
    </citation>
    <scope>NUCLEOTIDE SEQUENCE</scope>
    <source>
        <strain evidence="2">KEN1</strain>
    </source>
</reference>
<feature type="region of interest" description="Disordered" evidence="1">
    <location>
        <begin position="29"/>
        <end position="58"/>
    </location>
</feature>
<dbReference type="AlphaFoldDB" id="A0AAW2X379"/>
<gene>
    <name evidence="2" type="ORF">Slati_1390800</name>
</gene>
<proteinExistence type="predicted"/>
<organism evidence="2">
    <name type="scientific">Sesamum latifolium</name>
    <dbReference type="NCBI Taxonomy" id="2727402"/>
    <lineage>
        <taxon>Eukaryota</taxon>
        <taxon>Viridiplantae</taxon>
        <taxon>Streptophyta</taxon>
        <taxon>Embryophyta</taxon>
        <taxon>Tracheophyta</taxon>
        <taxon>Spermatophyta</taxon>
        <taxon>Magnoliopsida</taxon>
        <taxon>eudicotyledons</taxon>
        <taxon>Gunneridae</taxon>
        <taxon>Pentapetalae</taxon>
        <taxon>asterids</taxon>
        <taxon>lamiids</taxon>
        <taxon>Lamiales</taxon>
        <taxon>Pedaliaceae</taxon>
        <taxon>Sesamum</taxon>
    </lineage>
</organism>
<evidence type="ECO:0000313" key="2">
    <source>
        <dbReference type="EMBL" id="KAL0448344.1"/>
    </source>
</evidence>
<name>A0AAW2X379_9LAMI</name>
<evidence type="ECO:0000256" key="1">
    <source>
        <dbReference type="SAM" id="MobiDB-lite"/>
    </source>
</evidence>
<accession>A0AAW2X379</accession>
<sequence length="105" mass="11773">MVYPVLFFLTTVINFRVGRFKIGVVSKESNNASHPWLTPKQTGKSRLPTDTSARNQSKAITSRRTIGRCVAWSCGHTALPLISLPGKLPSIWYTNQKQPYQPKLS</sequence>
<dbReference type="EMBL" id="JACGWN010000005">
    <property type="protein sequence ID" value="KAL0448344.1"/>
    <property type="molecule type" value="Genomic_DNA"/>
</dbReference>
<comment type="caution">
    <text evidence="2">The sequence shown here is derived from an EMBL/GenBank/DDBJ whole genome shotgun (WGS) entry which is preliminary data.</text>
</comment>